<reference evidence="1 2" key="1">
    <citation type="journal article" date="2019" name="Sci. Rep.">
        <title>Orb-weaving spider Araneus ventricosus genome elucidates the spidroin gene catalogue.</title>
        <authorList>
            <person name="Kono N."/>
            <person name="Nakamura H."/>
            <person name="Ohtoshi R."/>
            <person name="Moran D.A.P."/>
            <person name="Shinohara A."/>
            <person name="Yoshida Y."/>
            <person name="Fujiwara M."/>
            <person name="Mori M."/>
            <person name="Tomita M."/>
            <person name="Arakawa K."/>
        </authorList>
    </citation>
    <scope>NUCLEOTIDE SEQUENCE [LARGE SCALE GENOMIC DNA]</scope>
</reference>
<gene>
    <name evidence="1" type="ORF">AVEN_192806_1</name>
</gene>
<sequence length="93" mass="10682">MVKLATPTTHHTDRYSPHQLRWVFFECVKRLECVMSCLLCVCLMENKILKDTQKSYFLQHITSVLVSPSTGGLSECAKRLAVKDVLFLICVFM</sequence>
<evidence type="ECO:0000313" key="2">
    <source>
        <dbReference type="Proteomes" id="UP000499080"/>
    </source>
</evidence>
<evidence type="ECO:0000313" key="1">
    <source>
        <dbReference type="EMBL" id="GBN90222.1"/>
    </source>
</evidence>
<dbReference type="Proteomes" id="UP000499080">
    <property type="component" value="Unassembled WGS sequence"/>
</dbReference>
<dbReference type="AlphaFoldDB" id="A0A4Y2SPH2"/>
<comment type="caution">
    <text evidence="1">The sequence shown here is derived from an EMBL/GenBank/DDBJ whole genome shotgun (WGS) entry which is preliminary data.</text>
</comment>
<proteinExistence type="predicted"/>
<name>A0A4Y2SPH2_ARAVE</name>
<organism evidence="1 2">
    <name type="scientific">Araneus ventricosus</name>
    <name type="common">Orbweaver spider</name>
    <name type="synonym">Epeira ventricosa</name>
    <dbReference type="NCBI Taxonomy" id="182803"/>
    <lineage>
        <taxon>Eukaryota</taxon>
        <taxon>Metazoa</taxon>
        <taxon>Ecdysozoa</taxon>
        <taxon>Arthropoda</taxon>
        <taxon>Chelicerata</taxon>
        <taxon>Arachnida</taxon>
        <taxon>Araneae</taxon>
        <taxon>Araneomorphae</taxon>
        <taxon>Entelegynae</taxon>
        <taxon>Araneoidea</taxon>
        <taxon>Araneidae</taxon>
        <taxon>Araneus</taxon>
    </lineage>
</organism>
<keyword evidence="2" id="KW-1185">Reference proteome</keyword>
<dbReference type="EMBL" id="BGPR01023220">
    <property type="protein sequence ID" value="GBN90222.1"/>
    <property type="molecule type" value="Genomic_DNA"/>
</dbReference>
<protein>
    <submittedName>
        <fullName evidence="1">Uncharacterized protein</fullName>
    </submittedName>
</protein>
<accession>A0A4Y2SPH2</accession>